<organism evidence="1">
    <name type="scientific">marine metagenome</name>
    <dbReference type="NCBI Taxonomy" id="408172"/>
    <lineage>
        <taxon>unclassified sequences</taxon>
        <taxon>metagenomes</taxon>
        <taxon>ecological metagenomes</taxon>
    </lineage>
</organism>
<evidence type="ECO:0000313" key="1">
    <source>
        <dbReference type="EMBL" id="SVE48143.1"/>
    </source>
</evidence>
<dbReference type="AlphaFoldDB" id="A0A383DV56"/>
<gene>
    <name evidence="1" type="ORF">METZ01_LOCUS500997</name>
</gene>
<name>A0A383DV56_9ZZZZ</name>
<protein>
    <submittedName>
        <fullName evidence="1">Uncharacterized protein</fullName>
    </submittedName>
</protein>
<proteinExistence type="predicted"/>
<accession>A0A383DV56</accession>
<reference evidence="1" key="1">
    <citation type="submission" date="2018-05" db="EMBL/GenBank/DDBJ databases">
        <authorList>
            <person name="Lanie J.A."/>
            <person name="Ng W.-L."/>
            <person name="Kazmierczak K.M."/>
            <person name="Andrzejewski T.M."/>
            <person name="Davidsen T.M."/>
            <person name="Wayne K.J."/>
            <person name="Tettelin H."/>
            <person name="Glass J.I."/>
            <person name="Rusch D."/>
            <person name="Podicherti R."/>
            <person name="Tsui H.-C.T."/>
            <person name="Winkler M.E."/>
        </authorList>
    </citation>
    <scope>NUCLEOTIDE SEQUENCE</scope>
</reference>
<sequence length="77" mass="8837">MNFQYQVANTLIKPPLELAKSAARRDLEDWAQKINDPRNKVQGNVKTPSSLSKILLDWTVASYKNWEKGGGHLTRWL</sequence>
<dbReference type="EMBL" id="UINC01220292">
    <property type="protein sequence ID" value="SVE48143.1"/>
    <property type="molecule type" value="Genomic_DNA"/>
</dbReference>